<dbReference type="Gene3D" id="3.40.50.720">
    <property type="entry name" value="NAD(P)-binding Rossmann-like Domain"/>
    <property type="match status" value="2"/>
</dbReference>
<evidence type="ECO:0000256" key="1">
    <source>
        <dbReference type="ARBA" id="ARBA00007430"/>
    </source>
</evidence>
<feature type="transmembrane region" description="Helical" evidence="2">
    <location>
        <begin position="127"/>
        <end position="149"/>
    </location>
</feature>
<feature type="transmembrane region" description="Helical" evidence="2">
    <location>
        <begin position="95"/>
        <end position="121"/>
    </location>
</feature>
<proteinExistence type="inferred from homology"/>
<accession>A0A0P8AI11</accession>
<dbReference type="PATRIC" id="fig|1666912.4.peg.34"/>
<reference evidence="5 6" key="1">
    <citation type="submission" date="2015-09" db="EMBL/GenBank/DDBJ databases">
        <title>Identification and resolution of microdiversity through metagenomic sequencing of parallel consortia.</title>
        <authorList>
            <person name="Nelson W.C."/>
            <person name="Romine M.F."/>
            <person name="Lindemann S.R."/>
        </authorList>
    </citation>
    <scope>NUCLEOTIDE SEQUENCE [LARGE SCALE GENOMIC DNA]</scope>
    <source>
        <strain evidence="5">HL-91</strain>
    </source>
</reference>
<feature type="transmembrane region" description="Helical" evidence="2">
    <location>
        <begin position="161"/>
        <end position="179"/>
    </location>
</feature>
<keyword evidence="7" id="KW-1185">Reference proteome</keyword>
<feature type="domain" description="Polysaccharide biosynthesis protein CapD-like" evidence="3">
    <location>
        <begin position="298"/>
        <end position="595"/>
    </location>
</feature>
<dbReference type="EMBL" id="LJSG01000007">
    <property type="protein sequence ID" value="KPP93973.1"/>
    <property type="molecule type" value="Genomic_DNA"/>
</dbReference>
<evidence type="ECO:0000313" key="4">
    <source>
        <dbReference type="EMBL" id="CUX79481.1"/>
    </source>
</evidence>
<dbReference type="RefSeq" id="WP_072244281.1">
    <property type="nucleotide sequence ID" value="NZ_FBYC01000001.1"/>
</dbReference>
<dbReference type="AlphaFoldDB" id="A0A0P8AI11"/>
<comment type="caution">
    <text evidence="5">The sequence shown here is derived from an EMBL/GenBank/DDBJ whole genome shotgun (WGS) entry which is preliminary data.</text>
</comment>
<dbReference type="STRING" id="1666912.Ga0058931_0164"/>
<dbReference type="InterPro" id="IPR051203">
    <property type="entry name" value="Polysaccharide_Synthase-Rel"/>
</dbReference>
<protein>
    <submittedName>
        <fullName evidence="4">NDP-sugar epimerase, includes UDP-GlcNAc-inverting 4,6-dehydratase FlaA1 and capsular polysaccharide biosynthesis protein EpsC</fullName>
    </submittedName>
    <submittedName>
        <fullName evidence="5">Putative nucleoside-diphosphate sugar epimerase</fullName>
    </submittedName>
</protein>
<evidence type="ECO:0000313" key="6">
    <source>
        <dbReference type="Proteomes" id="UP000050413"/>
    </source>
</evidence>
<sequence length="654" mass="70605">MFFDRLRINETLTRTLFVIRNMQRGHKQRLLLIVDLAIAAVAFAAAILLDVPTGAEQPDVVRYLMAMGLLISATAILSSALGLPKVQLKSYESHGMALSGVLGAILGAIVWALNAVIGPIISVSGVVLFASLFVIGSVLMRMLMLNLLLKLYRIDITVRNVLIYGAGTAGLQLALALRADRSTRVVGFVDDNKALQSVTVAGVPVFPPSTVATVARKNDVRHVLLAMPSIGQPKLARIARKLSDLGLTVQSMPSLSQLLGEKQPLDALRTMLPDDFLSRKSVDGNLRAAYDEYFGRTVLVSGAGGSIGSELCRQVLQCKPSKLVLLDVSEYALYQIYSELSDMLPEDATQIIPLLGSVTDRRSMIAAFAQHDVQIVLHAAAYKHVPLVERNVLAGIFNNVIGTATLAQAAALSGVERFVLVSTDKAVRPVGVMGATKRMAEMIVADWARTARRLATPSQTVFCMVRFGNVLGSSGSVIPRFQEQITMGGPVTLTHPDVTRYFMTIQEATQLVLRAGAMGQGGEVFLLDMGERVRIADLARRMIAAAGYTVRDADNPSGDIEIAVTDLRPGEKLEEQVLITQCRRPTAHPKIFVAEELGLSPVQIAEALGQLRKAVAKGDTAMARKVLMHWIARDLQALKADNLHPDGTIQKEAG</sequence>
<dbReference type="InterPro" id="IPR036291">
    <property type="entry name" value="NAD(P)-bd_dom_sf"/>
</dbReference>
<dbReference type="SUPFAM" id="SSF51735">
    <property type="entry name" value="NAD(P)-binding Rossmann-fold domains"/>
    <property type="match status" value="2"/>
</dbReference>
<evidence type="ECO:0000313" key="7">
    <source>
        <dbReference type="Proteomes" id="UP000182045"/>
    </source>
</evidence>
<dbReference type="Pfam" id="PF13727">
    <property type="entry name" value="CoA_binding_3"/>
    <property type="match status" value="1"/>
</dbReference>
<keyword evidence="2" id="KW-0812">Transmembrane</keyword>
<evidence type="ECO:0000313" key="5">
    <source>
        <dbReference type="EMBL" id="KPP93973.1"/>
    </source>
</evidence>
<keyword evidence="2" id="KW-1133">Transmembrane helix</keyword>
<dbReference type="Proteomes" id="UP000182045">
    <property type="component" value="Unassembled WGS sequence"/>
</dbReference>
<dbReference type="InterPro" id="IPR003869">
    <property type="entry name" value="Polysac_CapD-like"/>
</dbReference>
<gene>
    <name evidence="4" type="ORF">Ga0058931_0164</name>
    <name evidence="5" type="ORF">HLUCCA05_12395</name>
</gene>
<comment type="similarity">
    <text evidence="1">Belongs to the polysaccharide synthase family.</text>
</comment>
<name>A0A0P8AI11_9RHOB</name>
<feature type="transmembrane region" description="Helical" evidence="2">
    <location>
        <begin position="61"/>
        <end position="83"/>
    </location>
</feature>
<dbReference type="EMBL" id="FBYC01000001">
    <property type="protein sequence ID" value="CUX79481.1"/>
    <property type="molecule type" value="Genomic_DNA"/>
</dbReference>
<evidence type="ECO:0000256" key="2">
    <source>
        <dbReference type="SAM" id="Phobius"/>
    </source>
</evidence>
<evidence type="ECO:0000259" key="3">
    <source>
        <dbReference type="Pfam" id="PF02719"/>
    </source>
</evidence>
<dbReference type="PANTHER" id="PTHR43318:SF1">
    <property type="entry name" value="POLYSACCHARIDE BIOSYNTHESIS PROTEIN EPSC-RELATED"/>
    <property type="match status" value="1"/>
</dbReference>
<keyword evidence="2" id="KW-0472">Membrane</keyword>
<dbReference type="PANTHER" id="PTHR43318">
    <property type="entry name" value="UDP-N-ACETYLGLUCOSAMINE 4,6-DEHYDRATASE"/>
    <property type="match status" value="1"/>
</dbReference>
<organism evidence="5 6">
    <name type="scientific">Roseibaca calidilacus</name>
    <dbReference type="NCBI Taxonomy" id="1666912"/>
    <lineage>
        <taxon>Bacteria</taxon>
        <taxon>Pseudomonadati</taxon>
        <taxon>Pseudomonadota</taxon>
        <taxon>Alphaproteobacteria</taxon>
        <taxon>Rhodobacterales</taxon>
        <taxon>Paracoccaceae</taxon>
        <taxon>Roseinatronobacter</taxon>
    </lineage>
</organism>
<dbReference type="CDD" id="cd05237">
    <property type="entry name" value="UDP_invert_4-6DH_SDR_e"/>
    <property type="match status" value="1"/>
</dbReference>
<reference evidence="4 7" key="2">
    <citation type="submission" date="2016-01" db="EMBL/GenBank/DDBJ databases">
        <authorList>
            <person name="Varghese N."/>
        </authorList>
    </citation>
    <scope>NUCLEOTIDE SEQUENCE [LARGE SCALE GENOMIC DNA]</scope>
    <source>
        <strain evidence="4 7">HL-91</strain>
    </source>
</reference>
<feature type="transmembrane region" description="Helical" evidence="2">
    <location>
        <begin position="30"/>
        <end position="49"/>
    </location>
</feature>
<dbReference type="Proteomes" id="UP000050413">
    <property type="component" value="Unassembled WGS sequence"/>
</dbReference>
<dbReference type="Pfam" id="PF02719">
    <property type="entry name" value="Polysacc_synt_2"/>
    <property type="match status" value="1"/>
</dbReference>